<reference evidence="1" key="1">
    <citation type="submission" date="2021-02" db="EMBL/GenBank/DDBJ databases">
        <authorList>
            <consortium name="DOE Joint Genome Institute"/>
            <person name="Ahrendt S."/>
            <person name="Looney B.P."/>
            <person name="Miyauchi S."/>
            <person name="Morin E."/>
            <person name="Drula E."/>
            <person name="Courty P.E."/>
            <person name="Chicoki N."/>
            <person name="Fauchery L."/>
            <person name="Kohler A."/>
            <person name="Kuo A."/>
            <person name="Labutti K."/>
            <person name="Pangilinan J."/>
            <person name="Lipzen A."/>
            <person name="Riley R."/>
            <person name="Andreopoulos W."/>
            <person name="He G."/>
            <person name="Johnson J."/>
            <person name="Barry K.W."/>
            <person name="Grigoriev I.V."/>
            <person name="Nagy L."/>
            <person name="Hibbett D."/>
            <person name="Henrissat B."/>
            <person name="Matheny P.B."/>
            <person name="Labbe J."/>
            <person name="Martin F."/>
        </authorList>
    </citation>
    <scope>NUCLEOTIDE SEQUENCE</scope>
    <source>
        <strain evidence="1">EC-137</strain>
    </source>
</reference>
<gene>
    <name evidence="1" type="ORF">K488DRAFT_51512</name>
</gene>
<protein>
    <submittedName>
        <fullName evidence="1">P-loop containing nucleoside triphosphate hydrolase protein</fullName>
    </submittedName>
</protein>
<organism evidence="1 2">
    <name type="scientific">Vararia minispora EC-137</name>
    <dbReference type="NCBI Taxonomy" id="1314806"/>
    <lineage>
        <taxon>Eukaryota</taxon>
        <taxon>Fungi</taxon>
        <taxon>Dikarya</taxon>
        <taxon>Basidiomycota</taxon>
        <taxon>Agaricomycotina</taxon>
        <taxon>Agaricomycetes</taxon>
        <taxon>Russulales</taxon>
        <taxon>Lachnocladiaceae</taxon>
        <taxon>Vararia</taxon>
    </lineage>
</organism>
<keyword evidence="2" id="KW-1185">Reference proteome</keyword>
<accession>A0ACB8QJA0</accession>
<dbReference type="EMBL" id="MU273570">
    <property type="protein sequence ID" value="KAI0031717.1"/>
    <property type="molecule type" value="Genomic_DNA"/>
</dbReference>
<proteinExistence type="predicted"/>
<sequence length="255" mass="27524">MPEPPLLAVKDVASTVRGHTIFSNASFTVNEGDIIALRARSGAGKSTLLKCLSHLGLYQGTVLFRGKTPKAIGVPTFRTLVTYVPQRPSLLPGTPRDLVRQLGTFRARASSSENSELDFARMLGVARKWGLDDALWDRPWNQVSGGEAQRIALAIGFGCNTAEVLLLDEPTSALDTGSALTVEETMVNEVKRPGATLKAIVWITHSDEQAVRVATRYLKLTANGIQEESSVSPSRLSMVGNGNGHSDLHSERPVH</sequence>
<evidence type="ECO:0000313" key="2">
    <source>
        <dbReference type="Proteomes" id="UP000814128"/>
    </source>
</evidence>
<keyword evidence="1" id="KW-0378">Hydrolase</keyword>
<reference evidence="1" key="2">
    <citation type="journal article" date="2022" name="New Phytol.">
        <title>Evolutionary transition to the ectomycorrhizal habit in the genomes of a hyperdiverse lineage of mushroom-forming fungi.</title>
        <authorList>
            <person name="Looney B."/>
            <person name="Miyauchi S."/>
            <person name="Morin E."/>
            <person name="Drula E."/>
            <person name="Courty P.E."/>
            <person name="Kohler A."/>
            <person name="Kuo A."/>
            <person name="LaButti K."/>
            <person name="Pangilinan J."/>
            <person name="Lipzen A."/>
            <person name="Riley R."/>
            <person name="Andreopoulos W."/>
            <person name="He G."/>
            <person name="Johnson J."/>
            <person name="Nolan M."/>
            <person name="Tritt A."/>
            <person name="Barry K.W."/>
            <person name="Grigoriev I.V."/>
            <person name="Nagy L.G."/>
            <person name="Hibbett D."/>
            <person name="Henrissat B."/>
            <person name="Matheny P.B."/>
            <person name="Labbe J."/>
            <person name="Martin F.M."/>
        </authorList>
    </citation>
    <scope>NUCLEOTIDE SEQUENCE</scope>
    <source>
        <strain evidence="1">EC-137</strain>
    </source>
</reference>
<dbReference type="Proteomes" id="UP000814128">
    <property type="component" value="Unassembled WGS sequence"/>
</dbReference>
<evidence type="ECO:0000313" key="1">
    <source>
        <dbReference type="EMBL" id="KAI0031717.1"/>
    </source>
</evidence>
<name>A0ACB8QJA0_9AGAM</name>
<comment type="caution">
    <text evidence="1">The sequence shown here is derived from an EMBL/GenBank/DDBJ whole genome shotgun (WGS) entry which is preliminary data.</text>
</comment>